<dbReference type="InterPro" id="IPR011990">
    <property type="entry name" value="TPR-like_helical_dom_sf"/>
</dbReference>
<organism evidence="8 9">
    <name type="scientific">Ramazzottius varieornatus</name>
    <name type="common">Water bear</name>
    <name type="synonym">Tardigrade</name>
    <dbReference type="NCBI Taxonomy" id="947166"/>
    <lineage>
        <taxon>Eukaryota</taxon>
        <taxon>Metazoa</taxon>
        <taxon>Ecdysozoa</taxon>
        <taxon>Tardigrada</taxon>
        <taxon>Eutardigrada</taxon>
        <taxon>Parachela</taxon>
        <taxon>Hypsibioidea</taxon>
        <taxon>Ramazzottiidae</taxon>
        <taxon>Ramazzottius</taxon>
    </lineage>
</organism>
<keyword evidence="4" id="KW-0802">TPR repeat</keyword>
<dbReference type="Pfam" id="PF13424">
    <property type="entry name" value="TPR_12"/>
    <property type="match status" value="1"/>
</dbReference>
<dbReference type="Proteomes" id="UP000186922">
    <property type="component" value="Unassembled WGS sequence"/>
</dbReference>
<gene>
    <name evidence="8" type="primary">RvY_12686-1</name>
    <name evidence="8" type="synonym">RvY_12686.1</name>
    <name evidence="8" type="ORF">RvY_12686</name>
</gene>
<keyword evidence="9" id="KW-1185">Reference proteome</keyword>
<reference evidence="8 9" key="1">
    <citation type="journal article" date="2016" name="Nat. Commun.">
        <title>Extremotolerant tardigrade genome and improved radiotolerance of human cultured cells by tardigrade-unique protein.</title>
        <authorList>
            <person name="Hashimoto T."/>
            <person name="Horikawa D.D."/>
            <person name="Saito Y."/>
            <person name="Kuwahara H."/>
            <person name="Kozuka-Hata H."/>
            <person name="Shin-I T."/>
            <person name="Minakuchi Y."/>
            <person name="Ohishi K."/>
            <person name="Motoyama A."/>
            <person name="Aizu T."/>
            <person name="Enomoto A."/>
            <person name="Kondo K."/>
            <person name="Tanaka S."/>
            <person name="Hara Y."/>
            <person name="Koshikawa S."/>
            <person name="Sagara H."/>
            <person name="Miura T."/>
            <person name="Yokobori S."/>
            <person name="Miyagawa K."/>
            <person name="Suzuki Y."/>
            <person name="Kubo T."/>
            <person name="Oyama M."/>
            <person name="Kohara Y."/>
            <person name="Fujiyama A."/>
            <person name="Arakawa K."/>
            <person name="Katayama T."/>
            <person name="Toyoda A."/>
            <person name="Kunieda T."/>
        </authorList>
    </citation>
    <scope>NUCLEOTIDE SEQUENCE [LARGE SCALE GENOMIC DNA]</scope>
    <source>
        <strain evidence="8 9">YOKOZUNA-1</strain>
    </source>
</reference>
<evidence type="ECO:0000256" key="2">
    <source>
        <dbReference type="ARBA" id="ARBA00008219"/>
    </source>
</evidence>
<evidence type="ECO:0000256" key="6">
    <source>
        <dbReference type="ARBA" id="ARBA00023128"/>
    </source>
</evidence>
<comment type="caution">
    <text evidence="8">The sequence shown here is derived from an EMBL/GenBank/DDBJ whole genome shotgun (WGS) entry which is preliminary data.</text>
</comment>
<dbReference type="InterPro" id="IPR040395">
    <property type="entry name" value="TTC19"/>
</dbReference>
<dbReference type="InterPro" id="IPR019734">
    <property type="entry name" value="TPR_rpt"/>
</dbReference>
<feature type="region of interest" description="Disordered" evidence="7">
    <location>
        <begin position="348"/>
        <end position="368"/>
    </location>
</feature>
<name>A0A1D1VKC0_RAMVA</name>
<evidence type="ECO:0000313" key="9">
    <source>
        <dbReference type="Proteomes" id="UP000186922"/>
    </source>
</evidence>
<comment type="subcellular location">
    <subcellularLocation>
        <location evidence="1">Mitochondrion</location>
    </subcellularLocation>
</comment>
<keyword evidence="6" id="KW-0496">Mitochondrion</keyword>
<evidence type="ECO:0000256" key="3">
    <source>
        <dbReference type="ARBA" id="ARBA00022737"/>
    </source>
</evidence>
<accession>A0A1D1VKC0</accession>
<dbReference type="AlphaFoldDB" id="A0A1D1VKC0"/>
<dbReference type="Pfam" id="PF13181">
    <property type="entry name" value="TPR_8"/>
    <property type="match status" value="1"/>
</dbReference>
<protein>
    <recommendedName>
        <fullName evidence="10">MalT-like TPR region domain-containing protein</fullName>
    </recommendedName>
</protein>
<dbReference type="SMART" id="SM00028">
    <property type="entry name" value="TPR"/>
    <property type="match status" value="3"/>
</dbReference>
<dbReference type="Gene3D" id="1.25.40.10">
    <property type="entry name" value="Tetratricopeptide repeat domain"/>
    <property type="match status" value="2"/>
</dbReference>
<dbReference type="GO" id="GO:0005743">
    <property type="term" value="C:mitochondrial inner membrane"/>
    <property type="evidence" value="ECO:0007669"/>
    <property type="project" value="TreeGrafter"/>
</dbReference>
<dbReference type="STRING" id="947166.A0A1D1VKC0"/>
<dbReference type="OrthoDB" id="5986190at2759"/>
<keyword evidence="3" id="KW-0677">Repeat</keyword>
<evidence type="ECO:0008006" key="10">
    <source>
        <dbReference type="Google" id="ProtNLM"/>
    </source>
</evidence>
<evidence type="ECO:0000256" key="4">
    <source>
        <dbReference type="ARBA" id="ARBA00022803"/>
    </source>
</evidence>
<dbReference type="PANTHER" id="PTHR13143">
    <property type="entry name" value="TETRATRICOPEPTIDE REPEAT PROTEIN 19"/>
    <property type="match status" value="1"/>
</dbReference>
<dbReference type="EMBL" id="BDGG01000008">
    <property type="protein sequence ID" value="GAV02075.1"/>
    <property type="molecule type" value="Genomic_DNA"/>
</dbReference>
<dbReference type="GO" id="GO:0034551">
    <property type="term" value="P:mitochondrial respiratory chain complex III assembly"/>
    <property type="evidence" value="ECO:0007669"/>
    <property type="project" value="InterPro"/>
</dbReference>
<evidence type="ECO:0000256" key="5">
    <source>
        <dbReference type="ARBA" id="ARBA00022946"/>
    </source>
</evidence>
<dbReference type="SUPFAM" id="SSF48452">
    <property type="entry name" value="TPR-like"/>
    <property type="match status" value="1"/>
</dbReference>
<dbReference type="PANTHER" id="PTHR13143:SF6">
    <property type="entry name" value="TETRATRICOPEPTIDE REPEAT PROTEIN 19, MITOCHONDRIAL"/>
    <property type="match status" value="1"/>
</dbReference>
<comment type="similarity">
    <text evidence="2">Belongs to the TTC19 family.</text>
</comment>
<evidence type="ECO:0000256" key="7">
    <source>
        <dbReference type="SAM" id="MobiDB-lite"/>
    </source>
</evidence>
<keyword evidence="5" id="KW-0809">Transit peptide</keyword>
<evidence type="ECO:0000313" key="8">
    <source>
        <dbReference type="EMBL" id="GAV02075.1"/>
    </source>
</evidence>
<proteinExistence type="inferred from homology"/>
<evidence type="ECO:0000256" key="1">
    <source>
        <dbReference type="ARBA" id="ARBA00004173"/>
    </source>
</evidence>
<sequence length="384" mass="43554">MSVGRGIFRSVMSSCRHADGLELPTAVRQLTERIFHRSMNRVVVDSPMKRNGLHRWRRYLGSRNVAKPNTQSWSGRALLYGSIGEAILLSTNTPVISEGQRKQLHDEMILNIKRGILFLRDEKFKEAEDILHLALAGARQIGEQRGEVYILDLLANLYFEQQKYEQAETVFKEVIKRELALGKPQDSEGIIEVSAKLARIYGLTDQYEKAKAGFDFCLQKLETSMSNLTEEKKEEVVDLFLKVIQWGSEFLLSFEDKAEDSVLEAADLIEMGLEKVQQLGQTGSEAYQTLASNLSTLYSWQNRIEDAIAVATETIKLAVTSEHWSLSHFYLNLAQIYAQNGDVKSAREAAEKAMDSAKKSKDPEVEKDIKLLNDELEKKMSELK</sequence>